<keyword evidence="2" id="KW-0238">DNA-binding</keyword>
<feature type="domain" description="HTH cro/C1-type" evidence="1">
    <location>
        <begin position="8"/>
        <end position="55"/>
    </location>
</feature>
<keyword evidence="3" id="KW-1185">Reference proteome</keyword>
<organism evidence="2 3">
    <name type="scientific">Corynebacterium pseudogenitalium ATCC 33035</name>
    <dbReference type="NCBI Taxonomy" id="525264"/>
    <lineage>
        <taxon>Bacteria</taxon>
        <taxon>Bacillati</taxon>
        <taxon>Actinomycetota</taxon>
        <taxon>Actinomycetes</taxon>
        <taxon>Mycobacteriales</taxon>
        <taxon>Corynebacteriaceae</taxon>
        <taxon>Corynebacterium</taxon>
    </lineage>
</organism>
<reference evidence="2 3" key="1">
    <citation type="submission" date="2010-08" db="EMBL/GenBank/DDBJ databases">
        <authorList>
            <person name="Muzny D."/>
            <person name="Qin X."/>
            <person name="Buhay C."/>
            <person name="Dugan-Rocha S."/>
            <person name="Ding Y."/>
            <person name="Chen G."/>
            <person name="Hawes A."/>
            <person name="Holder M."/>
            <person name="Jhangiani S."/>
            <person name="Johnson A."/>
            <person name="Khan Z."/>
            <person name="Li Z."/>
            <person name="Liu W."/>
            <person name="Liu X."/>
            <person name="Perez L."/>
            <person name="Shen H."/>
            <person name="Wang Q."/>
            <person name="Watt J."/>
            <person name="Xi L."/>
            <person name="Xin Y."/>
            <person name="Zhou J."/>
            <person name="Deng J."/>
            <person name="Jiang H."/>
            <person name="Liu Y."/>
            <person name="Qu J."/>
            <person name="Song X.-Z."/>
            <person name="Zhang L."/>
            <person name="Villasana D."/>
            <person name="Johnson A."/>
            <person name="Liu J."/>
            <person name="Liyanage D."/>
            <person name="Lorensuhewa L."/>
            <person name="Robinson T."/>
            <person name="Song A."/>
            <person name="Song B.-B."/>
            <person name="Dinh H."/>
            <person name="Thornton R."/>
            <person name="Coyle M."/>
            <person name="Francisco L."/>
            <person name="Jackson L."/>
            <person name="Javaid M."/>
            <person name="Korchina V."/>
            <person name="Kovar C."/>
            <person name="Mata R."/>
            <person name="Mathew T."/>
            <person name="Ngo R."/>
            <person name="Nguyen L."/>
            <person name="Nguyen N."/>
            <person name="Okwuonu G."/>
            <person name="Ongeri F."/>
            <person name="Pham C."/>
            <person name="Simmons D."/>
            <person name="Wilczek-Boney K."/>
            <person name="Hale W."/>
            <person name="Jakkamsetti A."/>
            <person name="Pham P."/>
            <person name="Ruth R."/>
            <person name="San Lucas F."/>
            <person name="Warren J."/>
            <person name="Zhang J."/>
            <person name="Zhao Z."/>
            <person name="Zhou C."/>
            <person name="Zhu D."/>
            <person name="Lee S."/>
            <person name="Bess C."/>
            <person name="Blankenburg K."/>
            <person name="Forbes L."/>
            <person name="Fu Q."/>
            <person name="Gubbala S."/>
            <person name="Hirani K."/>
            <person name="Jayaseelan J.C."/>
            <person name="Lara F."/>
            <person name="Munidasa M."/>
            <person name="Palculict T."/>
            <person name="Patil S."/>
            <person name="Pu L.-L."/>
            <person name="Saada N."/>
            <person name="Tang L."/>
            <person name="Weissenberger G."/>
            <person name="Zhu Y."/>
            <person name="Hemphill L."/>
            <person name="Shang Y."/>
            <person name="Youmans B."/>
            <person name="Ayvaz T."/>
            <person name="Ross M."/>
            <person name="Santibanez J."/>
            <person name="Aqrawi P."/>
            <person name="Gross S."/>
            <person name="Joshi V."/>
            <person name="Fowler G."/>
            <person name="Nazareth L."/>
            <person name="Reid J."/>
            <person name="Worley K."/>
            <person name="Petrosino J."/>
            <person name="Highlander S."/>
            <person name="Gibbs R."/>
        </authorList>
    </citation>
    <scope>NUCLEOTIDE SEQUENCE [LARGE SCALE GENOMIC DNA]</scope>
    <source>
        <strain evidence="2 3">ATCC 33035</strain>
    </source>
</reference>
<protein>
    <submittedName>
        <fullName evidence="2">DNA-binding helix-turn-helix protein</fullName>
    </submittedName>
</protein>
<gene>
    <name evidence="2" type="ORF">HMPREF0305_12186</name>
</gene>
<dbReference type="SMART" id="SM00530">
    <property type="entry name" value="HTH_XRE"/>
    <property type="match status" value="1"/>
</dbReference>
<evidence type="ECO:0000259" key="1">
    <source>
        <dbReference type="PROSITE" id="PS50943"/>
    </source>
</evidence>
<dbReference type="PROSITE" id="PS50943">
    <property type="entry name" value="HTH_CROC1"/>
    <property type="match status" value="1"/>
</dbReference>
<dbReference type="Pfam" id="PF01381">
    <property type="entry name" value="HTH_3"/>
    <property type="match status" value="1"/>
</dbReference>
<dbReference type="HOGENOM" id="CLU_005558_0_0_11"/>
<comment type="caution">
    <text evidence="2">The sequence shown here is derived from an EMBL/GenBank/DDBJ whole genome shotgun (WGS) entry which is preliminary data.</text>
</comment>
<accession>E2S6N4</accession>
<dbReference type="Gene3D" id="1.10.260.40">
    <property type="entry name" value="lambda repressor-like DNA-binding domains"/>
    <property type="match status" value="1"/>
</dbReference>
<evidence type="ECO:0000313" key="3">
    <source>
        <dbReference type="Proteomes" id="UP000003020"/>
    </source>
</evidence>
<dbReference type="Proteomes" id="UP000003020">
    <property type="component" value="Unassembled WGS sequence"/>
</dbReference>
<dbReference type="InterPro" id="IPR010982">
    <property type="entry name" value="Lambda_DNA-bd_dom_sf"/>
</dbReference>
<evidence type="ECO:0000313" key="2">
    <source>
        <dbReference type="EMBL" id="EFQ79676.1"/>
    </source>
</evidence>
<dbReference type="InterPro" id="IPR027417">
    <property type="entry name" value="P-loop_NTPase"/>
</dbReference>
<dbReference type="SUPFAM" id="SSF47413">
    <property type="entry name" value="lambda repressor-like DNA-binding domains"/>
    <property type="match status" value="1"/>
</dbReference>
<dbReference type="eggNOG" id="COG1476">
    <property type="taxonomic scope" value="Bacteria"/>
</dbReference>
<dbReference type="CDD" id="cd00093">
    <property type="entry name" value="HTH_XRE"/>
    <property type="match status" value="1"/>
</dbReference>
<dbReference type="EMBL" id="ABYQ02000014">
    <property type="protein sequence ID" value="EFQ79676.1"/>
    <property type="molecule type" value="Genomic_DNA"/>
</dbReference>
<dbReference type="RefSeq" id="WP_005324342.1">
    <property type="nucleotide sequence ID" value="NZ_GL542876.1"/>
</dbReference>
<dbReference type="InterPro" id="IPR001387">
    <property type="entry name" value="Cro/C1-type_HTH"/>
</dbReference>
<proteinExistence type="predicted"/>
<dbReference type="GO" id="GO:0003677">
    <property type="term" value="F:DNA binding"/>
    <property type="evidence" value="ECO:0007669"/>
    <property type="project" value="UniProtKB-KW"/>
</dbReference>
<name>E2S6N4_9CORY</name>
<dbReference type="SUPFAM" id="SSF52540">
    <property type="entry name" value="P-loop containing nucleoside triphosphate hydrolases"/>
    <property type="match status" value="1"/>
</dbReference>
<sequence length="1361" mass="152824">MGNVQSDITQYRLREAITPGELANRLGVAKSTVLAWERGDRNPSSKNLERLQELFRNRRLACIEGEEGISKPVTARLQALPFTELSPDDFENFYADFLNYKFPTADLVTRLGARGHKQYGMDVIVIKSGKIVFAVQCKREKSFSTAKAKEVFRKVAEEDLAKNLEDAEKVLGLAVTSCSPSLSLLAIEEPGWKVWDGSNLSREVRQLPRNQAVNLVDSYFPGYRASFLGIDEPSVWEHSSSAFGGPFENGPFHHDWKFVGYDEPLNQLKKILDRPGPSLALIVGQGGVGKSRLLKEVSSYALLTADVFVLSGVQEVGPDQFEFIPFDGPVVALIDDAHDKVALSYIARRIWERNKSTKIILGVRKSAFKRVLGDLERAQALPQNVENIELEGLSTHEALLLAEQVLGTNVDDRSTFYFAQRAKDSPLALVLGGHLIKNKVLAVTDFAADLEFRRRMLSSYVDFQASNLSISASYKVKEFLEVLALIQPFNSSSEECQAAVQSLCGLSTRQTIAFLRELEEVGLVQHRGASFRIIPDLIGEMLLAEAAFDQTTHTSTQFLEHSLSLLEGDVLQNAFVNVNRIELDAESLRVGNLPDSSLLWRWLQDELCSADAFDRAQLYSLLKEVAEFQPKRVLDAIEWGLKHPVSDYGTNNKQWETLYPNGEMMALPKMVQALQIVGHSYGHIDRALYLLLQIWKREEVFGQGGRLLAPDHSAREAIKKIVGFEVGKSVAYSERAMQYILDFDDFELPDSKFVLLVPLLEIECETAMFDGRVISFRSYPIRPEAVEPLRCRIIEAALEDFSTSDLNKAAKALIVIENVLRHPLAKFGRSVSSDELASWENRAEGLLDGLERVLKADEYASIKTVGVLVSGNNLRNTNVLRIRDAWARFVDKFAKTEDVKRQIVWNPDGIARLLPYERFRDCLEEQNTFIDDVIAGYKGAAPAVLLKDFQRRIEVTEQFFSRESGGHRFIQIAAEKFPSVGVLICKDRYLRGSLSLFSGSLISSALLGLAKFKQSFAVDWISRLYTQPDCEAEILNTLAYLDFSDENVQRVINILENSVSNRNEMVRVTVCNASLRLIDAGKNEAALRVVGKVAIGQSTSVLDAVWEFYLGVCRGEEQTALEKMIEERQSELLEFSNLDGTWLVGTFPEAIEEGRSPVIKFLEDRLHIWSANENFKSRAMPISLKESKGMPRDASFVVKLNQIADWMASISHSDILNSGVVDLAAALVGTWDADVLRIIATQISSGNREVYLLLLSAPVDICWKHPEEVVSILRIAERVGQHYLRMVEDAFCINMLTQLKSGTPGEIFPETLEQLERCKELAEAYQDLGAVASFYRELAERAEREAEWELASEQKHDGRRW</sequence>